<protein>
    <submittedName>
        <fullName evidence="3">GTPbinding protein Parf putative</fullName>
    </submittedName>
</protein>
<feature type="region of interest" description="Disordered" evidence="2">
    <location>
        <begin position="289"/>
        <end position="318"/>
    </location>
</feature>
<feature type="region of interest" description="Disordered" evidence="2">
    <location>
        <begin position="1"/>
        <end position="30"/>
    </location>
</feature>
<feature type="coiled-coil region" evidence="1">
    <location>
        <begin position="241"/>
        <end position="268"/>
    </location>
</feature>
<dbReference type="SUPFAM" id="SSF52540">
    <property type="entry name" value="P-loop containing nucleoside triphosphate hydrolases"/>
    <property type="match status" value="1"/>
</dbReference>
<sequence length="462" mass="51944">MPTKPSENSVRTPSCDRMKSGHPMRSKAQPQVANRIPYLSTINSLKILIRGAKGSGKTCLFHRLQGKPIPYEYESTYQIQVEKIQWRSCASLESVKCELWDVVDCASSSGTDIATTTLRLPQHVPVISNGSHTLAPADTRTVNIYHQAAVVIFLLNIADYNSFKYVREALSLVPRRIPIVIVGNFRDLGANRQVFKEDIEELLDKARNTGFEADGVPDPMYFECCLKNCYGLKTLHRYFGITLLYAKLQTLRQQMVTVEEQLTRAKGDVQSSIMEQRYADYLKEVKGIQSKRTEDPSEADVMEESKQDHVDTAASISDSEAVDLDLPSRYSLEAKLSGLKLASEDEGSDPHPVERALREEMTHLHGGRNDLENVEYASRLDIGHLDVDVMPLGMKLEDFRVANTRPGDLDSFYSDEEDDQSDYDVIISPKRHRAQLHGAHKQAFLDSDGSSDEMEESSKRPA</sequence>
<reference evidence="3" key="1">
    <citation type="journal article" date="2011" name="PLoS Biol.">
        <title>Gene gain and loss during evolution of obligate parasitism in the white rust pathogen of Arabidopsis thaliana.</title>
        <authorList>
            <person name="Kemen E."/>
            <person name="Gardiner A."/>
            <person name="Schultz-Larsen T."/>
            <person name="Kemen A.C."/>
            <person name="Balmuth A.L."/>
            <person name="Robert-Seilaniantz A."/>
            <person name="Bailey K."/>
            <person name="Holub E."/>
            <person name="Studholme D.J."/>
            <person name="Maclean D."/>
            <person name="Jones J.D."/>
        </authorList>
    </citation>
    <scope>NUCLEOTIDE SEQUENCE</scope>
</reference>
<feature type="region of interest" description="Disordered" evidence="2">
    <location>
        <begin position="434"/>
        <end position="462"/>
    </location>
</feature>
<dbReference type="EMBL" id="FR824085">
    <property type="protein sequence ID" value="CCA17792.1"/>
    <property type="molecule type" value="Genomic_DNA"/>
</dbReference>
<dbReference type="PANTHER" id="PTHR14932:SF1">
    <property type="entry name" value="RAB-LIKE PROTEIN 6"/>
    <property type="match status" value="1"/>
</dbReference>
<dbReference type="PANTHER" id="PTHR14932">
    <property type="entry name" value="RAS GTPASE-RELATED"/>
    <property type="match status" value="1"/>
</dbReference>
<dbReference type="HOGENOM" id="CLU_592394_0_0_1"/>
<proteinExistence type="predicted"/>
<evidence type="ECO:0000256" key="2">
    <source>
        <dbReference type="SAM" id="MobiDB-lite"/>
    </source>
</evidence>
<dbReference type="InterPro" id="IPR027417">
    <property type="entry name" value="P-loop_NTPase"/>
</dbReference>
<dbReference type="GO" id="GO:0005829">
    <property type="term" value="C:cytosol"/>
    <property type="evidence" value="ECO:0007669"/>
    <property type="project" value="TreeGrafter"/>
</dbReference>
<gene>
    <name evidence="3" type="primary">AlNc14C40G3437</name>
    <name evidence="3" type="ORF">ALNC14_039350</name>
</gene>
<keyword evidence="1" id="KW-0175">Coiled coil</keyword>
<reference evidence="3" key="2">
    <citation type="submission" date="2011-02" db="EMBL/GenBank/DDBJ databases">
        <authorList>
            <person name="MacLean D."/>
        </authorList>
    </citation>
    <scope>NUCLEOTIDE SEQUENCE</scope>
</reference>
<accession>F0W9H8</accession>
<name>F0W9H8_9STRA</name>
<dbReference type="AlphaFoldDB" id="F0W9H8"/>
<dbReference type="GO" id="GO:0005634">
    <property type="term" value="C:nucleus"/>
    <property type="evidence" value="ECO:0007669"/>
    <property type="project" value="TreeGrafter"/>
</dbReference>
<dbReference type="Gene3D" id="3.40.50.300">
    <property type="entry name" value="P-loop containing nucleotide triphosphate hydrolases"/>
    <property type="match status" value="1"/>
</dbReference>
<organism evidence="3">
    <name type="scientific">Albugo laibachii Nc14</name>
    <dbReference type="NCBI Taxonomy" id="890382"/>
    <lineage>
        <taxon>Eukaryota</taxon>
        <taxon>Sar</taxon>
        <taxon>Stramenopiles</taxon>
        <taxon>Oomycota</taxon>
        <taxon>Peronosporomycetes</taxon>
        <taxon>Albuginales</taxon>
        <taxon>Albuginaceae</taxon>
        <taxon>Albugo</taxon>
    </lineage>
</organism>
<dbReference type="GO" id="GO:0005525">
    <property type="term" value="F:GTP binding"/>
    <property type="evidence" value="ECO:0007669"/>
    <property type="project" value="InterPro"/>
</dbReference>
<evidence type="ECO:0000256" key="1">
    <source>
        <dbReference type="SAM" id="Coils"/>
    </source>
</evidence>
<feature type="compositionally biased region" description="Polar residues" evidence="2">
    <location>
        <begin position="1"/>
        <end position="12"/>
    </location>
</feature>
<evidence type="ECO:0000313" key="3">
    <source>
        <dbReference type="EMBL" id="CCA17792.1"/>
    </source>
</evidence>
<dbReference type="InterPro" id="IPR040385">
    <property type="entry name" value="RABL6"/>
</dbReference>